<feature type="compositionally biased region" description="Low complexity" evidence="1">
    <location>
        <begin position="1128"/>
        <end position="1150"/>
    </location>
</feature>
<feature type="compositionally biased region" description="Low complexity" evidence="1">
    <location>
        <begin position="161"/>
        <end position="179"/>
    </location>
</feature>
<feature type="compositionally biased region" description="Low complexity" evidence="1">
    <location>
        <begin position="1050"/>
        <end position="1062"/>
    </location>
</feature>
<name>A0ABN9UNJ1_9DINO</name>
<feature type="region of interest" description="Disordered" evidence="1">
    <location>
        <begin position="589"/>
        <end position="645"/>
    </location>
</feature>
<feature type="compositionally biased region" description="Low complexity" evidence="1">
    <location>
        <begin position="1267"/>
        <end position="1287"/>
    </location>
</feature>
<feature type="region of interest" description="Disordered" evidence="1">
    <location>
        <begin position="1128"/>
        <end position="1287"/>
    </location>
</feature>
<feature type="compositionally biased region" description="Basic residues" evidence="1">
    <location>
        <begin position="616"/>
        <end position="629"/>
    </location>
</feature>
<feature type="compositionally biased region" description="Low complexity" evidence="1">
    <location>
        <begin position="77"/>
        <end position="87"/>
    </location>
</feature>
<feature type="region of interest" description="Disordered" evidence="1">
    <location>
        <begin position="58"/>
        <end position="92"/>
    </location>
</feature>
<feature type="region of interest" description="Disordered" evidence="1">
    <location>
        <begin position="146"/>
        <end position="183"/>
    </location>
</feature>
<feature type="region of interest" description="Disordered" evidence="1">
    <location>
        <begin position="803"/>
        <end position="831"/>
    </location>
</feature>
<feature type="region of interest" description="Disordered" evidence="1">
    <location>
        <begin position="685"/>
        <end position="708"/>
    </location>
</feature>
<proteinExistence type="predicted"/>
<feature type="region of interest" description="Disordered" evidence="1">
    <location>
        <begin position="849"/>
        <end position="1111"/>
    </location>
</feature>
<dbReference type="Proteomes" id="UP001189429">
    <property type="component" value="Unassembled WGS sequence"/>
</dbReference>
<feature type="compositionally biased region" description="Pro residues" evidence="1">
    <location>
        <begin position="401"/>
        <end position="421"/>
    </location>
</feature>
<feature type="region of interest" description="Disordered" evidence="1">
    <location>
        <begin position="721"/>
        <end position="747"/>
    </location>
</feature>
<accession>A0ABN9UNJ1</accession>
<feature type="compositionally biased region" description="Low complexity" evidence="1">
    <location>
        <begin position="1215"/>
        <end position="1234"/>
    </location>
</feature>
<keyword evidence="3" id="KW-1185">Reference proteome</keyword>
<reference evidence="2" key="1">
    <citation type="submission" date="2023-10" db="EMBL/GenBank/DDBJ databases">
        <authorList>
            <person name="Chen Y."/>
            <person name="Shah S."/>
            <person name="Dougan E. K."/>
            <person name="Thang M."/>
            <person name="Chan C."/>
        </authorList>
    </citation>
    <scope>NUCLEOTIDE SEQUENCE [LARGE SCALE GENOMIC DNA]</scope>
</reference>
<comment type="caution">
    <text evidence="2">The sequence shown here is derived from an EMBL/GenBank/DDBJ whole genome shotgun (WGS) entry which is preliminary data.</text>
</comment>
<feature type="region of interest" description="Disordered" evidence="1">
    <location>
        <begin position="108"/>
        <end position="133"/>
    </location>
</feature>
<protein>
    <submittedName>
        <fullName evidence="2">Uncharacterized protein</fullName>
    </submittedName>
</protein>
<evidence type="ECO:0000256" key="1">
    <source>
        <dbReference type="SAM" id="MobiDB-lite"/>
    </source>
</evidence>
<feature type="compositionally biased region" description="Low complexity" evidence="1">
    <location>
        <begin position="58"/>
        <end position="70"/>
    </location>
</feature>
<feature type="compositionally biased region" description="Polar residues" evidence="1">
    <location>
        <begin position="888"/>
        <end position="898"/>
    </location>
</feature>
<feature type="compositionally biased region" description="Basic and acidic residues" evidence="1">
    <location>
        <begin position="1240"/>
        <end position="1266"/>
    </location>
</feature>
<organism evidence="2 3">
    <name type="scientific">Prorocentrum cordatum</name>
    <dbReference type="NCBI Taxonomy" id="2364126"/>
    <lineage>
        <taxon>Eukaryota</taxon>
        <taxon>Sar</taxon>
        <taxon>Alveolata</taxon>
        <taxon>Dinophyceae</taxon>
        <taxon>Prorocentrales</taxon>
        <taxon>Prorocentraceae</taxon>
        <taxon>Prorocentrum</taxon>
    </lineage>
</organism>
<evidence type="ECO:0000313" key="3">
    <source>
        <dbReference type="Proteomes" id="UP001189429"/>
    </source>
</evidence>
<evidence type="ECO:0000313" key="2">
    <source>
        <dbReference type="EMBL" id="CAK0860766.1"/>
    </source>
</evidence>
<feature type="region of interest" description="Disordered" evidence="1">
    <location>
        <begin position="390"/>
        <end position="531"/>
    </location>
</feature>
<sequence>MDSNGSQPGEDVDTAQQRSAVVCKRVSDMRPMIVASGMPLRELSARLALPGRRDIVTPLAAASSPSSSSRRLPRTPPRAASKPSAASGLSEAEVLVCGPDLCSSSLERGGADAVPLTAGAPAGTPEAVASTQESCEAARVCEVPTEALDSEKQRLGTRELAAPAPEPAAASEPDAATPAQRSTAECAARRGASALLAGRAGRQCPRAATRSSSVAAVSAPATTLRLARRSRSARSALGAKAGIDRSLRCEAEAKRSPGGVDAGGADLRGGKAVLGASASSAAVVSTIVHTSLSRASDGTTQRAPQLQQDVVAGAPVSSVAPVQHETTQVPNPEVILGSINELTRKLLGVMECLETRGNEEPTEQSSPGYAPADAPVARLDAAFATLLPAQSAAHSPRSPRRPPLLQPASAPHPAPQPPGPPLLLAHPGAVSRSVTDIPKLPARQPPQGQQSPAAKGHTVVPRARPMSSATGAEARPKRKPSAKQRAREDVLQRRKRLGLVAIPRDEATSDGLGAAGAPRSDQPTAEAAGEQSLLGVTALGRARGGWYSSERAQEIVIENQQEAMQSRKMAEEKQQRRQDQLRRLEQAYRSNVRRMSASRQAATYAGSGKASTRRSPMGHRPGHRGHRHSRAVEAAPHRQVTTVRSRSPAPLEEFVGDFLQTESEGAWTEPENAIRRGAALHSGTEGAHSRLGASFSDDGGSLHSRSGRLGLRSPLATRIRAATQQRARQRRQSMYHETAGQPTSQLPHPGHAPIAAWLEADVPAESPWDGATLQDQPVVDSHVQLEGAFWPAGEMAAEQLAQSRAEDHFAGRRGHPPLSASWAEARESPSSYLTAADRRRIQQVIAEQQQLRQATDEHEQAPSRPPSRGGESWQPFGDTISHVPLASGATSQLANSRPPSRGGESWQPLGDTTPRVPPMMGPSAPRSQNSRPPSRGGESWQPLGDTTPLAYEEVTPEMYAQYEQLIPPQGPALSSPRSAASGVEAGPPPFAASPEGDDRSGPLAAHALVQRRERPATPGSGGAADARPQHGLRGPLAGGRREPEGRHGRLPAGRPGLPAGRGVLEASLTDGGVDTDAPVEPQDTDDVQPDRRGQEGLDASDASSPARNLDAELAGQAIADGIEVVDVPGGIPAGSPAAPAAADDGGAAQGVRQTAARSPEPGGANGKLAWSPAAAPAEDVLEESPPRAWQEAQDADGGLAAVSGWASGQQPPGPDAAAEGATPAGGAEGTQPPGASWPRPADREPPQEPEQPAERPRGEAAAERGGAEPPGAEAEPAGAPGAAGSRPVVTFSAIGGQLFEKLALGERRASENLPDPAAAADAMLGLPERREPNLAAHSEDASPSRPRLDEQNIFSLAVPDAPIGEHAAAETDDAEAGCVAEANGPKTEKCCWACRNHCGKGKGGSCYWCFVIVFFLFCFEFPLFLVWMVNSPLPSQYWNELYDKFPVLEDHSFILKDSITSFTLEMSDVPKAFSQCNHSCAGGSGSDVSFNVAMKLNAPNFEYTAYPVLLASNDFENWWLAADKRDSTTVPFFPSHSDEDAAIYQHTTGKCTRVPDIVQDSEEDTTASDLATEQFASTPTYVMVCVAWSSEKVAWLEENSLIAGAELENIGLHCDAVGGVCGWSCGSGSSDADLPGCSGGVLNVDRTSIAGIPVPNASFAGSIDVRACLSDEMDPGSEECQCRQTKFGDNSEATHFDYDSLPRMQINLRGAADVSGWLPGADAVPRAYVFTSGVDVNSAGPAGMIGGSWKRLYENPSVYDGIANPAPDLLALVEGTDEAADDEDTTASPTVRDSTWNTMQFWDMNKVTLKPDKCFAARGPLYLVACAVNSSMYGGDGFELELAQTVAPPPFNDRCLAVTGRCAYACAHLDQAAPLEHCLPDGTIDFSKLTSNFETPSNDGYAVNSFVLVLLIGFAVRLVTYFPGLFIPYKHPKYYDPAMTGQLKYIAVCAPSGGETKACVLRNVVGAFSGMPRKCQCPFYVIFCDEGHRHPQKVMFKALVTVLKHIPDISLNQSKGVPKTPRGQNECNAALKEDNLKTFTKLWVEQTRLFRLDQCNTAKTADKIKKLRKALKDGEEPTTEIKKLEKQLDDLAGVSALRTLQARSGWPKSGDGSRGGELIRDLEEALQQVRKELTCGEKTFDGAGVCDKRVP</sequence>
<dbReference type="EMBL" id="CAUYUJ010016011">
    <property type="protein sequence ID" value="CAK0860766.1"/>
    <property type="molecule type" value="Genomic_DNA"/>
</dbReference>
<feature type="compositionally biased region" description="Low complexity" evidence="1">
    <location>
        <begin position="699"/>
        <end position="708"/>
    </location>
</feature>
<gene>
    <name evidence="2" type="ORF">PCOR1329_LOCUS49643</name>
</gene>